<dbReference type="GO" id="GO:0022857">
    <property type="term" value="F:transmembrane transporter activity"/>
    <property type="evidence" value="ECO:0007669"/>
    <property type="project" value="UniProtKB-UniRule"/>
</dbReference>
<feature type="transmembrane region" description="Helical" evidence="1">
    <location>
        <begin position="181"/>
        <end position="201"/>
    </location>
</feature>
<comment type="similarity">
    <text evidence="1">Belongs to the vitamin uptake transporter (VUT/ECF) (TC 2.A.88) family. Q precursor transporter subfamily.</text>
</comment>
<feature type="transmembrane region" description="Helical" evidence="1">
    <location>
        <begin position="98"/>
        <end position="117"/>
    </location>
</feature>
<protein>
    <recommendedName>
        <fullName evidence="1">Probable queuosine precursor transporter</fullName>
        <shortName evidence="1">Q precursor transporter</shortName>
    </recommendedName>
</protein>
<keyword evidence="3" id="KW-1185">Reference proteome</keyword>
<comment type="function">
    <text evidence="1">Involved in the import of queuosine (Q) precursors, required for Q precursor salvage.</text>
</comment>
<dbReference type="NCBIfam" id="TIGR00697">
    <property type="entry name" value="queuosine precursor transporter"/>
    <property type="match status" value="1"/>
</dbReference>
<feature type="transmembrane region" description="Helical" evidence="1">
    <location>
        <begin position="65"/>
        <end position="86"/>
    </location>
</feature>
<keyword evidence="1" id="KW-0813">Transport</keyword>
<evidence type="ECO:0000313" key="3">
    <source>
        <dbReference type="Proteomes" id="UP000826725"/>
    </source>
</evidence>
<sequence>MKIKDMATLDLTRYPNELLWLLLLTANFLAILIAYKSFGKTGLYIWIPISTILANIQVLKMVDLFSIGVTLGNITYASSFLATDILSENYQKRDAGKAVLIGFFSLFSTVIIMHIALAFKPNDADFIQDSFTRIFGLLPRIALGSLIAYGVAQFHDVWAYDFWKKRFPAAKFIWLRNNASTMLSQLLDTLIFTTIAFWGMVETNVFLEILTTTYLVKWLVAIADTPFIYIAKIMFDRNWINNDS</sequence>
<keyword evidence="1" id="KW-0472">Membrane</keyword>
<keyword evidence="1" id="KW-1003">Cell membrane</keyword>
<dbReference type="EMBL" id="AP024086">
    <property type="protein sequence ID" value="BCL59849.1"/>
    <property type="molecule type" value="Genomic_DNA"/>
</dbReference>
<dbReference type="Pfam" id="PF02592">
    <property type="entry name" value="Vut_1"/>
    <property type="match status" value="1"/>
</dbReference>
<name>A0A8D5FKH4_9BACT</name>
<dbReference type="PANTHER" id="PTHR34300">
    <property type="entry name" value="QUEUOSINE PRECURSOR TRANSPORTER-RELATED"/>
    <property type="match status" value="1"/>
</dbReference>
<comment type="subcellular location">
    <subcellularLocation>
        <location evidence="1">Cell membrane</location>
        <topology evidence="1">Multi-pass membrane protein</topology>
    </subcellularLocation>
</comment>
<dbReference type="AlphaFoldDB" id="A0A8D5FKH4"/>
<evidence type="ECO:0000313" key="2">
    <source>
        <dbReference type="EMBL" id="BCL59849.1"/>
    </source>
</evidence>
<feature type="transmembrane region" description="Helical" evidence="1">
    <location>
        <begin position="42"/>
        <end position="59"/>
    </location>
</feature>
<organism evidence="2 3">
    <name type="scientific">Desulfomarina profundi</name>
    <dbReference type="NCBI Taxonomy" id="2772557"/>
    <lineage>
        <taxon>Bacteria</taxon>
        <taxon>Pseudomonadati</taxon>
        <taxon>Thermodesulfobacteriota</taxon>
        <taxon>Desulfobulbia</taxon>
        <taxon>Desulfobulbales</taxon>
        <taxon>Desulfobulbaceae</taxon>
        <taxon>Desulfomarina</taxon>
    </lineage>
</organism>
<reference evidence="2" key="1">
    <citation type="submission" date="2020-09" db="EMBL/GenBank/DDBJ databases">
        <title>Desulfogranum mesoprofundum gen. nov., sp. nov., a novel mesophilic, sulfate-reducing chemolithoautotroph isolated from a deep-sea hydrothermal vent chimney in the Suiyo Seamount.</title>
        <authorList>
            <person name="Hashimoto Y."/>
            <person name="Nakagawa S."/>
        </authorList>
    </citation>
    <scope>NUCLEOTIDE SEQUENCE</scope>
    <source>
        <strain evidence="2">KT2</strain>
    </source>
</reference>
<accession>A0A8D5FKH4</accession>
<dbReference type="InterPro" id="IPR003744">
    <property type="entry name" value="YhhQ"/>
</dbReference>
<dbReference type="KEGG" id="dbk:DGMP_05420"/>
<keyword evidence="1" id="KW-0812">Transmembrane</keyword>
<gene>
    <name evidence="2" type="ORF">DGMP_05420</name>
</gene>
<feature type="transmembrane region" description="Helical" evidence="1">
    <location>
        <begin position="18"/>
        <end position="35"/>
    </location>
</feature>
<dbReference type="Proteomes" id="UP000826725">
    <property type="component" value="Chromosome"/>
</dbReference>
<feature type="transmembrane region" description="Helical" evidence="1">
    <location>
        <begin position="137"/>
        <end position="160"/>
    </location>
</feature>
<dbReference type="PANTHER" id="PTHR34300:SF2">
    <property type="entry name" value="QUEUOSINE PRECURSOR TRANSPORTER-RELATED"/>
    <property type="match status" value="1"/>
</dbReference>
<proteinExistence type="inferred from homology"/>
<dbReference type="HAMAP" id="MF_02088">
    <property type="entry name" value="Q_prec_transport"/>
    <property type="match status" value="1"/>
</dbReference>
<keyword evidence="1" id="KW-1133">Transmembrane helix</keyword>
<evidence type="ECO:0000256" key="1">
    <source>
        <dbReference type="HAMAP-Rule" id="MF_02088"/>
    </source>
</evidence>
<feature type="transmembrane region" description="Helical" evidence="1">
    <location>
        <begin position="213"/>
        <end position="231"/>
    </location>
</feature>
<dbReference type="GO" id="GO:0005886">
    <property type="term" value="C:plasma membrane"/>
    <property type="evidence" value="ECO:0007669"/>
    <property type="project" value="UniProtKB-SubCell"/>
</dbReference>